<dbReference type="InterPro" id="IPR036942">
    <property type="entry name" value="Beta-barrel_TonB_sf"/>
</dbReference>
<keyword evidence="2" id="KW-0472">Membrane</keyword>
<reference evidence="6" key="1">
    <citation type="submission" date="2018-02" db="EMBL/GenBank/DDBJ databases">
        <authorList>
            <person name="Hausmann B."/>
        </authorList>
    </citation>
    <scope>NUCLEOTIDE SEQUENCE [LARGE SCALE GENOMIC DNA]</scope>
    <source>
        <strain evidence="6">Peat soil MAG SbA1</strain>
    </source>
</reference>
<protein>
    <submittedName>
        <fullName evidence="5">TonB-dependent receptor</fullName>
    </submittedName>
</protein>
<feature type="domain" description="TonB-dependent transporter Oar-like beta-barrel" evidence="4">
    <location>
        <begin position="260"/>
        <end position="1049"/>
    </location>
</feature>
<comment type="subcellular location">
    <subcellularLocation>
        <location evidence="1">Cell outer membrane</location>
    </subcellularLocation>
</comment>
<dbReference type="OrthoDB" id="97893at2"/>
<dbReference type="GO" id="GO:0009279">
    <property type="term" value="C:cell outer membrane"/>
    <property type="evidence" value="ECO:0007669"/>
    <property type="project" value="UniProtKB-SubCell"/>
</dbReference>
<dbReference type="InterPro" id="IPR057601">
    <property type="entry name" value="Oar-like_b-barrel"/>
</dbReference>
<dbReference type="Gene3D" id="2.170.130.10">
    <property type="entry name" value="TonB-dependent receptor, plug domain"/>
    <property type="match status" value="1"/>
</dbReference>
<dbReference type="SUPFAM" id="SSF49452">
    <property type="entry name" value="Starch-binding domain-like"/>
    <property type="match status" value="1"/>
</dbReference>
<dbReference type="Pfam" id="PF25183">
    <property type="entry name" value="OMP_b-brl_4"/>
    <property type="match status" value="1"/>
</dbReference>
<dbReference type="GO" id="GO:0030246">
    <property type="term" value="F:carbohydrate binding"/>
    <property type="evidence" value="ECO:0007669"/>
    <property type="project" value="InterPro"/>
</dbReference>
<dbReference type="InterPro" id="IPR013784">
    <property type="entry name" value="Carb-bd-like_fold"/>
</dbReference>
<keyword evidence="5" id="KW-0675">Receptor</keyword>
<organism evidence="5 6">
    <name type="scientific">Candidatus Sulfotelmatobacter kueseliae</name>
    <dbReference type="NCBI Taxonomy" id="2042962"/>
    <lineage>
        <taxon>Bacteria</taxon>
        <taxon>Pseudomonadati</taxon>
        <taxon>Acidobacteriota</taxon>
        <taxon>Terriglobia</taxon>
        <taxon>Terriglobales</taxon>
        <taxon>Candidatus Korobacteraceae</taxon>
        <taxon>Candidatus Sulfotelmatobacter</taxon>
    </lineage>
</organism>
<evidence type="ECO:0000313" key="5">
    <source>
        <dbReference type="EMBL" id="SPF46786.1"/>
    </source>
</evidence>
<dbReference type="SUPFAM" id="SSF56935">
    <property type="entry name" value="Porins"/>
    <property type="match status" value="1"/>
</dbReference>
<evidence type="ECO:0000256" key="2">
    <source>
        <dbReference type="ARBA" id="ARBA00023136"/>
    </source>
</evidence>
<dbReference type="Gene3D" id="2.40.170.20">
    <property type="entry name" value="TonB-dependent receptor, beta-barrel domain"/>
    <property type="match status" value="1"/>
</dbReference>
<dbReference type="Pfam" id="PF13620">
    <property type="entry name" value="CarboxypepD_reg"/>
    <property type="match status" value="1"/>
</dbReference>
<dbReference type="AlphaFoldDB" id="A0A2U3L4E7"/>
<accession>A0A2U3L4E7</accession>
<proteinExistence type="predicted"/>
<dbReference type="InterPro" id="IPR037066">
    <property type="entry name" value="Plug_dom_sf"/>
</dbReference>
<evidence type="ECO:0000313" key="6">
    <source>
        <dbReference type="Proteomes" id="UP000238701"/>
    </source>
</evidence>
<evidence type="ECO:0000256" key="3">
    <source>
        <dbReference type="ARBA" id="ARBA00023237"/>
    </source>
</evidence>
<evidence type="ECO:0000256" key="1">
    <source>
        <dbReference type="ARBA" id="ARBA00004442"/>
    </source>
</evidence>
<dbReference type="Gene3D" id="2.60.40.1120">
    <property type="entry name" value="Carboxypeptidase-like, regulatory domain"/>
    <property type="match status" value="1"/>
</dbReference>
<gene>
    <name evidence="5" type="ORF">SBA1_680040</name>
</gene>
<evidence type="ECO:0000259" key="4">
    <source>
        <dbReference type="Pfam" id="PF25183"/>
    </source>
</evidence>
<dbReference type="EMBL" id="OMOD01000164">
    <property type="protein sequence ID" value="SPF46786.1"/>
    <property type="molecule type" value="Genomic_DNA"/>
</dbReference>
<keyword evidence="3" id="KW-0998">Cell outer membrane</keyword>
<name>A0A2U3L4E7_9BACT</name>
<dbReference type="Proteomes" id="UP000238701">
    <property type="component" value="Unassembled WGS sequence"/>
</dbReference>
<sequence length="1091" mass="118315">MKRTTSHLFRKTAARVLLVSVAAVLIPTFVLAQSFRGAIRGQITDPSGSVVAGAKVTAKNVDTGLTRETITTGEGTFVLAELPAGTYTVTVNAAGFAQVAQNVVVNVGLDTTADFGMLKVERQKQTITVNEEAPLVEATRDVLGEVVDQRLVTELPLNGRDFGKLVALVPGATVDPSGVAGTEAGFGQFNINGNRDRSNNYTLDGTDNNDPFFNNSALNQVGIGGAPASLLPIDAIQEFNLQSSFGAEYGRNSGSVVNIVTKSGTNHLHGSGFEFLRNSGLDARNYFNTEEHKSPFQNNNFGGSLGGPVVKDRTFFFGAYEGERERVGSDFLLLVPTQNQIQEARTIAQSIQGEINPGLDAILGFYPQSTTGQIPDEARDTNNGDYLIAKLDHNFTGTELLTGRYAFARNYQIFPFGSAGGYGTGSRLPQFAQTSPTRVQVLSLSFLSTLSASRINEVRFGYSRYTTSFSSLDANFDPTSIGLNFGTGKLGLPEFDFTNIENLGAIGYSVPRGRTSGTYQILDNFTWLRDKHTFKFGGEFRRASISNFNDNLERGIFQFTAGVGLSPDPVVDALADFYTGGSQDAYDCCSFASVDTGNTQRTTYNNGFSFFGQDDYRVASKLTLNLGLRWEYFGPLSDKNGLLSNLGADGNLAMVGSDGLNGLYKRDLHDFAPRIGLAWNALKDTVIHAGYGIYYDYVPQDILIANYTTSAGVATNPIGPQAVLPMNFDDTAFNGTNPVPNSPIMSVAGEPYPTGGPYPVFVTPQKFRSPYSQNWNLNVQQRLSASASMEVGYVGSKGSRLVRLTDWNELNSSGNYPNPNFDAMDALMTSSSSNYHALQVNARIQNAHRFSGFAGYVWSKSLDYASDGIDFAPGAAFPQDPGNLAAEYGPSTFDTRQRLTAALNYDLPAWQALRRLGSGWQLNSIVTVQTGRPIPIANSYDNSGRYYYNQRPNVVPGVNPIMPNWSPTTGYLNPLAFSQPADGTFGDLGRNSIFSPGYRNWDFSITKNTQLAERLNVQFRAEFFNVLNHPTFALPDHYITPGYDQFGNLQCSPAQGCYDGLITQTPDVAQTNPGLGGGGPRVIQLGVKFLF</sequence>